<dbReference type="EC" id="1.15.1.1" evidence="6"/>
<evidence type="ECO:0000256" key="5">
    <source>
        <dbReference type="ARBA" id="ARBA00010457"/>
    </source>
</evidence>
<dbReference type="Proteomes" id="UP000784919">
    <property type="component" value="Unassembled WGS sequence"/>
</dbReference>
<feature type="compositionally biased region" description="Polar residues" evidence="11">
    <location>
        <begin position="323"/>
        <end position="349"/>
    </location>
</feature>
<keyword evidence="7" id="KW-0963">Cytoplasm</keyword>
<evidence type="ECO:0000256" key="10">
    <source>
        <dbReference type="ARBA" id="ARBA00049204"/>
    </source>
</evidence>
<evidence type="ECO:0000256" key="2">
    <source>
        <dbReference type="ARBA" id="ARBA00004196"/>
    </source>
</evidence>
<dbReference type="GO" id="GO:0004784">
    <property type="term" value="F:superoxide dismutase activity"/>
    <property type="evidence" value="ECO:0007669"/>
    <property type="project" value="UniProtKB-EC"/>
</dbReference>
<feature type="compositionally biased region" description="Low complexity" evidence="11">
    <location>
        <begin position="213"/>
        <end position="303"/>
    </location>
</feature>
<comment type="function">
    <text evidence="1">Destroys radicals which are normally produced within the cells and which are toxic to biological systems.</text>
</comment>
<evidence type="ECO:0000313" key="15">
    <source>
        <dbReference type="Proteomes" id="UP000784919"/>
    </source>
</evidence>
<dbReference type="PANTHER" id="PTHR10003">
    <property type="entry name" value="SUPEROXIDE DISMUTASE CU-ZN -RELATED"/>
    <property type="match status" value="1"/>
</dbReference>
<sequence length="385" mass="39029">MRTSTRLLAILAALEASYAAEIAAVVTKNPLDVIYTATLPSEPFFEAPGLSGNVKGFISASAPPDGVGVRFTVRFQNLPKTGGPFPYHIHLKKAAGGNCTAAGPHLDPTDRGDKLPCDASNQPSCQVGDLAGKYGRINSDPFTAEYVDKYLSLKEDDPAFFGNRSFVIHLANNTRVTCANFIKGGASEPNISSLSTGERSACAQLPEHTASSTVLLPTSSSGSSSTTVTNSLPNPSSSGSSSATVTHSLSGPSSLDSSSTIVTHSLPSPSSSGAGSTTATHSLSGPSSSGAGSTIVTTDHSTPSDPPSETDDEDCPAEETGSEKTGATSACASSPVSHTSLSTVTPTGNASLASPPVVLAAAGKMTPALLAWWTCTVALLITVLG</sequence>
<evidence type="ECO:0000256" key="3">
    <source>
        <dbReference type="ARBA" id="ARBA00004496"/>
    </source>
</evidence>
<dbReference type="Gene3D" id="2.60.40.200">
    <property type="entry name" value="Superoxide dismutase, copper/zinc binding domain"/>
    <property type="match status" value="1"/>
</dbReference>
<evidence type="ECO:0000256" key="7">
    <source>
        <dbReference type="ARBA" id="ARBA00022490"/>
    </source>
</evidence>
<evidence type="ECO:0000313" key="14">
    <source>
        <dbReference type="EMBL" id="KAG5959847.1"/>
    </source>
</evidence>
<dbReference type="InterPro" id="IPR036423">
    <property type="entry name" value="SOD-like_Cu/Zn_dom_sf"/>
</dbReference>
<comment type="similarity">
    <text evidence="5">Belongs to the Cu-Zn superoxide dismutase family.</text>
</comment>
<evidence type="ECO:0000256" key="12">
    <source>
        <dbReference type="SAM" id="SignalP"/>
    </source>
</evidence>
<dbReference type="InterPro" id="IPR024134">
    <property type="entry name" value="SOD_Cu/Zn_/chaperone"/>
</dbReference>
<dbReference type="GO" id="GO:0005737">
    <property type="term" value="C:cytoplasm"/>
    <property type="evidence" value="ECO:0007669"/>
    <property type="project" value="UniProtKB-SubCell"/>
</dbReference>
<proteinExistence type="inferred from homology"/>
<evidence type="ECO:0000256" key="4">
    <source>
        <dbReference type="ARBA" id="ARBA00004613"/>
    </source>
</evidence>
<name>A0A9P7MME1_9HYPO</name>
<dbReference type="GO" id="GO:0005576">
    <property type="term" value="C:extracellular region"/>
    <property type="evidence" value="ECO:0007669"/>
    <property type="project" value="UniProtKB-SubCell"/>
</dbReference>
<accession>A0A9P7MME1</accession>
<feature type="compositionally biased region" description="Acidic residues" evidence="11">
    <location>
        <begin position="308"/>
        <end position="317"/>
    </location>
</feature>
<dbReference type="Pfam" id="PF00080">
    <property type="entry name" value="Sod_Cu"/>
    <property type="match status" value="1"/>
</dbReference>
<feature type="signal peptide" evidence="12">
    <location>
        <begin position="1"/>
        <end position="19"/>
    </location>
</feature>
<dbReference type="SUPFAM" id="SSF49329">
    <property type="entry name" value="Cu,Zn superoxide dismutase-like"/>
    <property type="match status" value="1"/>
</dbReference>
<evidence type="ECO:0000256" key="8">
    <source>
        <dbReference type="ARBA" id="ARBA00022525"/>
    </source>
</evidence>
<evidence type="ECO:0000259" key="13">
    <source>
        <dbReference type="Pfam" id="PF00080"/>
    </source>
</evidence>
<dbReference type="AlphaFoldDB" id="A0A9P7MME1"/>
<evidence type="ECO:0000256" key="11">
    <source>
        <dbReference type="SAM" id="MobiDB-lite"/>
    </source>
</evidence>
<dbReference type="FunFam" id="2.60.40.200:FF:000007">
    <property type="entry name" value="Cell surface Cu-only superoxide dismutase 5"/>
    <property type="match status" value="1"/>
</dbReference>
<gene>
    <name evidence="14" type="ORF">E4U56_004780</name>
</gene>
<comment type="caution">
    <text evidence="14">The sequence shown here is derived from an EMBL/GenBank/DDBJ whole genome shotgun (WGS) entry which is preliminary data.</text>
</comment>
<organism evidence="14 15">
    <name type="scientific">Claviceps arundinis</name>
    <dbReference type="NCBI Taxonomy" id="1623583"/>
    <lineage>
        <taxon>Eukaryota</taxon>
        <taxon>Fungi</taxon>
        <taxon>Dikarya</taxon>
        <taxon>Ascomycota</taxon>
        <taxon>Pezizomycotina</taxon>
        <taxon>Sordariomycetes</taxon>
        <taxon>Hypocreomycetidae</taxon>
        <taxon>Hypocreales</taxon>
        <taxon>Clavicipitaceae</taxon>
        <taxon>Claviceps</taxon>
    </lineage>
</organism>
<keyword evidence="9" id="KW-0049">Antioxidant</keyword>
<evidence type="ECO:0000256" key="1">
    <source>
        <dbReference type="ARBA" id="ARBA00003917"/>
    </source>
</evidence>
<evidence type="ECO:0000256" key="9">
    <source>
        <dbReference type="ARBA" id="ARBA00022862"/>
    </source>
</evidence>
<evidence type="ECO:0000256" key="6">
    <source>
        <dbReference type="ARBA" id="ARBA00012682"/>
    </source>
</evidence>
<keyword evidence="12" id="KW-0732">Signal</keyword>
<protein>
    <recommendedName>
        <fullName evidence="6">superoxide dismutase</fullName>
        <ecNumber evidence="6">1.15.1.1</ecNumber>
    </recommendedName>
</protein>
<dbReference type="InterPro" id="IPR001424">
    <property type="entry name" value="SOD_Cu_Zn_dom"/>
</dbReference>
<feature type="domain" description="Superoxide dismutase copper/zinc binding" evidence="13">
    <location>
        <begin position="54"/>
        <end position="183"/>
    </location>
</feature>
<feature type="chain" id="PRO_5040338012" description="superoxide dismutase" evidence="12">
    <location>
        <begin position="20"/>
        <end position="385"/>
    </location>
</feature>
<feature type="region of interest" description="Disordered" evidence="11">
    <location>
        <begin position="213"/>
        <end position="349"/>
    </location>
</feature>
<keyword evidence="8" id="KW-0964">Secreted</keyword>
<dbReference type="GO" id="GO:0005507">
    <property type="term" value="F:copper ion binding"/>
    <property type="evidence" value="ECO:0007669"/>
    <property type="project" value="InterPro"/>
</dbReference>
<comment type="catalytic activity">
    <reaction evidence="10">
        <text>2 superoxide + 2 H(+) = H2O2 + O2</text>
        <dbReference type="Rhea" id="RHEA:20696"/>
        <dbReference type="ChEBI" id="CHEBI:15378"/>
        <dbReference type="ChEBI" id="CHEBI:15379"/>
        <dbReference type="ChEBI" id="CHEBI:16240"/>
        <dbReference type="ChEBI" id="CHEBI:18421"/>
        <dbReference type="EC" id="1.15.1.1"/>
    </reaction>
</comment>
<comment type="subcellular location">
    <subcellularLocation>
        <location evidence="2">Cell envelope</location>
    </subcellularLocation>
    <subcellularLocation>
        <location evidence="3">Cytoplasm</location>
    </subcellularLocation>
    <subcellularLocation>
        <location evidence="4">Secreted</location>
    </subcellularLocation>
</comment>
<dbReference type="EMBL" id="SRPS01000315">
    <property type="protein sequence ID" value="KAG5959847.1"/>
    <property type="molecule type" value="Genomic_DNA"/>
</dbReference>
<dbReference type="OrthoDB" id="159229at2759"/>
<reference evidence="14" key="1">
    <citation type="journal article" date="2020" name="bioRxiv">
        <title>Whole genome comparisons of ergot fungi reveals the divergence and evolution of species within the genus Claviceps are the result of varying mechanisms driving genome evolution and host range expansion.</title>
        <authorList>
            <person name="Wyka S.A."/>
            <person name="Mondo S.J."/>
            <person name="Liu M."/>
            <person name="Dettman J."/>
            <person name="Nalam V."/>
            <person name="Broders K.D."/>
        </authorList>
    </citation>
    <scope>NUCLEOTIDE SEQUENCE</scope>
    <source>
        <strain evidence="14">CCC 1102</strain>
    </source>
</reference>